<feature type="compositionally biased region" description="Basic and acidic residues" evidence="1">
    <location>
        <begin position="851"/>
        <end position="876"/>
    </location>
</feature>
<dbReference type="InterPro" id="IPR045107">
    <property type="entry name" value="SAC3/GANP/THP3"/>
</dbReference>
<comment type="caution">
    <text evidence="3">The sequence shown here is derived from an EMBL/GenBank/DDBJ whole genome shotgun (WGS) entry which is preliminary data.</text>
</comment>
<feature type="compositionally biased region" description="Low complexity" evidence="1">
    <location>
        <begin position="444"/>
        <end position="454"/>
    </location>
</feature>
<dbReference type="EMBL" id="CAJNOR010003421">
    <property type="protein sequence ID" value="CAF1412183.1"/>
    <property type="molecule type" value="Genomic_DNA"/>
</dbReference>
<dbReference type="Gene3D" id="1.25.40.990">
    <property type="match status" value="1"/>
</dbReference>
<dbReference type="PANTHER" id="PTHR12436:SF3">
    <property type="entry name" value="GERMINAL-CENTER ASSOCIATED NUCLEAR PROTEIN"/>
    <property type="match status" value="1"/>
</dbReference>
<evidence type="ECO:0000256" key="1">
    <source>
        <dbReference type="SAM" id="MobiDB-lite"/>
    </source>
</evidence>
<dbReference type="EMBL" id="CAJNOJ010000011">
    <property type="protein sequence ID" value="CAF0788053.1"/>
    <property type="molecule type" value="Genomic_DNA"/>
</dbReference>
<dbReference type="GO" id="GO:0006406">
    <property type="term" value="P:mRNA export from nucleus"/>
    <property type="evidence" value="ECO:0007669"/>
    <property type="project" value="TreeGrafter"/>
</dbReference>
<evidence type="ECO:0000313" key="6">
    <source>
        <dbReference type="Proteomes" id="UP000663852"/>
    </source>
</evidence>
<gene>
    <name evidence="3" type="ORF">EDS130_LOCUS4195</name>
    <name evidence="4" type="ORF">XAT740_LOCUS34731</name>
</gene>
<dbReference type="OrthoDB" id="21502at2759"/>
<protein>
    <recommendedName>
        <fullName evidence="2">SAC3/GANP/THP3 conserved domain-containing protein</fullName>
    </recommendedName>
</protein>
<proteinExistence type="predicted"/>
<keyword evidence="5" id="KW-1185">Reference proteome</keyword>
<dbReference type="Pfam" id="PF03399">
    <property type="entry name" value="SAC3_GANP"/>
    <property type="match status" value="1"/>
</dbReference>
<feature type="region of interest" description="Disordered" evidence="1">
    <location>
        <begin position="851"/>
        <end position="877"/>
    </location>
</feature>
<dbReference type="Proteomes" id="UP000663828">
    <property type="component" value="Unassembled WGS sequence"/>
</dbReference>
<evidence type="ECO:0000313" key="4">
    <source>
        <dbReference type="EMBL" id="CAF1412183.1"/>
    </source>
</evidence>
<name>A0A813RV58_ADIRI</name>
<sequence length="905" mass="104840">MSTSDQLATLVTQLKERRALTFQDKLKSLDIRDEIWRKYIDLNKGSTIDATAAQRTGLCTDMCCERERITRECQRLFNPYEFDSDTRALNQSLMVTQYSRASADQAMPSAYDLRSGPVLLQTMNYLITNIMDKFDQDREQADWYNFLWDRLRAIRKEITQQHLRDETAIEILEQCARFHIFCSAFLSEYSRDAFDPNLNMKMLIDCLNQLRDCYLTHKQQNNYQALKNVAEFSSYMLLINLKDDNETLLRIRRLIQDITHISEVQVALNIHRSLLLNNTTKFFSLIANEATLLQSCILHRYFHIIRLKRLHSLVASTRPGQEISLTDLTHILGMDNDDETKDYLEQLGYSITGTSSGMCFTTPTDNQNQQEQQHPTNRLSQKLVKSKFHENLKDIITGRSDTPVVIPDINVEDSFDLQGSFIGKIPFDIDSSMSLPVRRPLPPTTTSNNTTESRPQQKPISTRIQPAVPTPRPLMENALRSLASTTTANPFAMSSRIMSAGNIFVTATSTTATPTVTQSPFRFGGFGVNRAPVSRSDAPNPFTQSTLSTRLFDSKSQALVTSQPTLPTLNPPNQVIRHLPSPIEPVLAPNPPPKTPLTKPDLVKQPPVLAPPVARRLSTSSMDTFIDELYEQLIDPLVQETACQIFDELISQWNKLTTETVKIFNELLSEEIISIATEYHSDIALHEKMYNDTIMELYERKRKKYLTRKYFVIWLENSLQAREERLILQDLQLKYHFPKNEQLLEFLTGLQLISEHDLTVEQAADILKSRRYLKQTHLKTIERFSTDLFQELLHDELQSIVRESNQELELRQKLLTSSLEKQAKLQRERYLRMKYISLWLRYVRRRRKERREKYTTSKRVNESVQRRSNKKLKENSHQYQTLKSSFDQLATDLNQIQLFIDKLTS</sequence>
<reference evidence="3" key="1">
    <citation type="submission" date="2021-02" db="EMBL/GenBank/DDBJ databases">
        <authorList>
            <person name="Nowell W R."/>
        </authorList>
    </citation>
    <scope>NUCLEOTIDE SEQUENCE</scope>
</reference>
<accession>A0A813RV58</accession>
<feature type="domain" description="SAC3/GANP/THP3 conserved" evidence="2">
    <location>
        <begin position="62"/>
        <end position="352"/>
    </location>
</feature>
<feature type="region of interest" description="Disordered" evidence="1">
    <location>
        <begin position="432"/>
        <end position="471"/>
    </location>
</feature>
<dbReference type="GO" id="GO:0005737">
    <property type="term" value="C:cytoplasm"/>
    <property type="evidence" value="ECO:0007669"/>
    <property type="project" value="TreeGrafter"/>
</dbReference>
<dbReference type="PANTHER" id="PTHR12436">
    <property type="entry name" value="80 KDA MCM3-ASSOCIATED PROTEIN"/>
    <property type="match status" value="1"/>
</dbReference>
<evidence type="ECO:0000313" key="5">
    <source>
        <dbReference type="Proteomes" id="UP000663828"/>
    </source>
</evidence>
<dbReference type="Proteomes" id="UP000663852">
    <property type="component" value="Unassembled WGS sequence"/>
</dbReference>
<evidence type="ECO:0000313" key="3">
    <source>
        <dbReference type="EMBL" id="CAF0788053.1"/>
    </source>
</evidence>
<dbReference type="AlphaFoldDB" id="A0A813RV58"/>
<evidence type="ECO:0000259" key="2">
    <source>
        <dbReference type="Pfam" id="PF03399"/>
    </source>
</evidence>
<dbReference type="InterPro" id="IPR005062">
    <property type="entry name" value="SAC3/GANP/THP3_conserved"/>
</dbReference>
<organism evidence="3 6">
    <name type="scientific">Adineta ricciae</name>
    <name type="common">Rotifer</name>
    <dbReference type="NCBI Taxonomy" id="249248"/>
    <lineage>
        <taxon>Eukaryota</taxon>
        <taxon>Metazoa</taxon>
        <taxon>Spiralia</taxon>
        <taxon>Gnathifera</taxon>
        <taxon>Rotifera</taxon>
        <taxon>Eurotatoria</taxon>
        <taxon>Bdelloidea</taxon>
        <taxon>Adinetida</taxon>
        <taxon>Adinetidae</taxon>
        <taxon>Adineta</taxon>
    </lineage>
</organism>
<dbReference type="GO" id="GO:0070390">
    <property type="term" value="C:transcription export complex 2"/>
    <property type="evidence" value="ECO:0007669"/>
    <property type="project" value="TreeGrafter"/>
</dbReference>